<keyword evidence="5" id="KW-1133">Transmembrane helix</keyword>
<dbReference type="EMBL" id="CP132302">
    <property type="protein sequence ID" value="WLR96771.1"/>
    <property type="molecule type" value="Genomic_DNA"/>
</dbReference>
<feature type="domain" description="Peptidase S49" evidence="6">
    <location>
        <begin position="103"/>
        <end position="249"/>
    </location>
</feature>
<dbReference type="InterPro" id="IPR002142">
    <property type="entry name" value="Peptidase_S49"/>
</dbReference>
<dbReference type="SUPFAM" id="SSF52096">
    <property type="entry name" value="ClpP/crotonase"/>
    <property type="match status" value="1"/>
</dbReference>
<dbReference type="Proteomes" id="UP001234585">
    <property type="component" value="Chromosome"/>
</dbReference>
<keyword evidence="4" id="KW-0720">Serine protease</keyword>
<dbReference type="InterPro" id="IPR047272">
    <property type="entry name" value="S49_SppA_C"/>
</dbReference>
<evidence type="ECO:0000256" key="5">
    <source>
        <dbReference type="SAM" id="Phobius"/>
    </source>
</evidence>
<reference evidence="7 8" key="1">
    <citation type="submission" date="2023-08" db="EMBL/GenBank/DDBJ databases">
        <title>Pathogen: clinical or host-associated sample.</title>
        <authorList>
            <person name="Hergert J."/>
            <person name="Casey R."/>
            <person name="Wagner J."/>
            <person name="Young E.L."/>
            <person name="Oakeson K.F."/>
        </authorList>
    </citation>
    <scope>NUCLEOTIDE SEQUENCE [LARGE SCALE GENOMIC DNA]</scope>
    <source>
        <strain evidence="7 8">1760953</strain>
    </source>
</reference>
<dbReference type="RefSeq" id="WP_306036999.1">
    <property type="nucleotide sequence ID" value="NZ_CP132302.1"/>
</dbReference>
<dbReference type="PANTHER" id="PTHR42987:SF6">
    <property type="entry name" value="PROTEINASE IV"/>
    <property type="match status" value="1"/>
</dbReference>
<comment type="similarity">
    <text evidence="1">Belongs to the peptidase S49 family.</text>
</comment>
<evidence type="ECO:0000313" key="7">
    <source>
        <dbReference type="EMBL" id="WLR96771.1"/>
    </source>
</evidence>
<dbReference type="PANTHER" id="PTHR42987">
    <property type="entry name" value="PEPTIDASE S49"/>
    <property type="match status" value="1"/>
</dbReference>
<evidence type="ECO:0000313" key="8">
    <source>
        <dbReference type="Proteomes" id="UP001234585"/>
    </source>
</evidence>
<name>A0AA50CK51_9HYPH</name>
<keyword evidence="3" id="KW-0378">Hydrolase</keyword>
<evidence type="ECO:0000256" key="1">
    <source>
        <dbReference type="ARBA" id="ARBA00008683"/>
    </source>
</evidence>
<keyword evidence="5" id="KW-0812">Transmembrane</keyword>
<dbReference type="GO" id="GO:0008236">
    <property type="term" value="F:serine-type peptidase activity"/>
    <property type="evidence" value="ECO:0007669"/>
    <property type="project" value="UniProtKB-KW"/>
</dbReference>
<feature type="transmembrane region" description="Helical" evidence="5">
    <location>
        <begin position="21"/>
        <end position="39"/>
    </location>
</feature>
<evidence type="ECO:0000259" key="6">
    <source>
        <dbReference type="Pfam" id="PF01343"/>
    </source>
</evidence>
<accession>A0AA50CK51</accession>
<evidence type="ECO:0000256" key="2">
    <source>
        <dbReference type="ARBA" id="ARBA00022670"/>
    </source>
</evidence>
<dbReference type="Gene3D" id="3.90.226.10">
    <property type="entry name" value="2-enoyl-CoA Hydratase, Chain A, domain 1"/>
    <property type="match status" value="1"/>
</dbReference>
<evidence type="ECO:0000256" key="4">
    <source>
        <dbReference type="ARBA" id="ARBA00022825"/>
    </source>
</evidence>
<keyword evidence="8" id="KW-1185">Reference proteome</keyword>
<proteinExistence type="inferred from homology"/>
<dbReference type="GO" id="GO:0006508">
    <property type="term" value="P:proteolysis"/>
    <property type="evidence" value="ECO:0007669"/>
    <property type="project" value="UniProtKB-KW"/>
</dbReference>
<sequence length="316" mass="34342">MDHSVIADRRQLRRKLTFWRVVAILIALAVILAAVAWRWPDAGAGDHIARVEISGIIQDDKDLLERLDRIAKNDRVKALVVTISSPGGTTYGGEVIFKALRKVAEKKPVVSDVRTLAASAGYMIATAGDTIIAGESSITGSIGVLFQYPQLKDLMDKVGVSLEEIKSAPLKAEPSPFHPASEEAKTMIRAMVMDSYDWFVDLVAERRKLPRAEVLRLADGSIFTGRQALAAKLVDTLGGPEAIRAYLAERKVSADLPVIDYAPAGRTGFPFLGSGALDFVRSLLGMPLDLQPTIEKLGGQKLFLDGLVSVWQVDHD</sequence>
<dbReference type="Pfam" id="PF01343">
    <property type="entry name" value="Peptidase_S49"/>
    <property type="match status" value="1"/>
</dbReference>
<keyword evidence="2" id="KW-0645">Protease</keyword>
<dbReference type="CDD" id="cd07023">
    <property type="entry name" value="S49_Sppa_N_C"/>
    <property type="match status" value="1"/>
</dbReference>
<organism evidence="7 8">
    <name type="scientific">Shinella sumterensis</name>
    <dbReference type="NCBI Taxonomy" id="1967501"/>
    <lineage>
        <taxon>Bacteria</taxon>
        <taxon>Pseudomonadati</taxon>
        <taxon>Pseudomonadota</taxon>
        <taxon>Alphaproteobacteria</taxon>
        <taxon>Hyphomicrobiales</taxon>
        <taxon>Rhizobiaceae</taxon>
        <taxon>Shinella</taxon>
    </lineage>
</organism>
<dbReference type="NCBIfam" id="TIGR00706">
    <property type="entry name" value="SppA_dom"/>
    <property type="match status" value="1"/>
</dbReference>
<dbReference type="AlphaFoldDB" id="A0AA50CK51"/>
<protein>
    <submittedName>
        <fullName evidence="7">Signal peptide peptidase SppA</fullName>
    </submittedName>
</protein>
<gene>
    <name evidence="7" type="primary">sppA</name>
    <name evidence="7" type="ORF">Q9313_13825</name>
</gene>
<evidence type="ECO:0000256" key="3">
    <source>
        <dbReference type="ARBA" id="ARBA00022801"/>
    </source>
</evidence>
<dbReference type="InterPro" id="IPR004635">
    <property type="entry name" value="Pept_S49_SppA"/>
</dbReference>
<keyword evidence="5" id="KW-0472">Membrane</keyword>
<dbReference type="InterPro" id="IPR029045">
    <property type="entry name" value="ClpP/crotonase-like_dom_sf"/>
</dbReference>